<dbReference type="GO" id="GO:0016740">
    <property type="term" value="F:transferase activity"/>
    <property type="evidence" value="ECO:0007669"/>
    <property type="project" value="UniProtKB-KW"/>
</dbReference>
<evidence type="ECO:0000256" key="1">
    <source>
        <dbReference type="SAM" id="MobiDB-lite"/>
    </source>
</evidence>
<name>A0A4Q7NJS4_9BURK</name>
<evidence type="ECO:0000313" key="2">
    <source>
        <dbReference type="EMBL" id="RZS85334.1"/>
    </source>
</evidence>
<organism evidence="2 3">
    <name type="scientific">Pigmentiphaga kullae</name>
    <dbReference type="NCBI Taxonomy" id="151784"/>
    <lineage>
        <taxon>Bacteria</taxon>
        <taxon>Pseudomonadati</taxon>
        <taxon>Pseudomonadota</taxon>
        <taxon>Betaproteobacteria</taxon>
        <taxon>Burkholderiales</taxon>
        <taxon>Alcaligenaceae</taxon>
        <taxon>Pigmentiphaga</taxon>
    </lineage>
</organism>
<dbReference type="PANTHER" id="PTHR43881">
    <property type="entry name" value="GAMMA-GLUTAMYLTRANSPEPTIDASE (AFU_ORTHOLOGUE AFUA_4G13580)"/>
    <property type="match status" value="1"/>
</dbReference>
<dbReference type="RefSeq" id="WP_165404474.1">
    <property type="nucleotide sequence ID" value="NZ_SGXC01000001.1"/>
</dbReference>
<protein>
    <submittedName>
        <fullName evidence="2">Gamma-glutamyltransferase 2</fullName>
    </submittedName>
</protein>
<reference evidence="2 3" key="1">
    <citation type="submission" date="2019-02" db="EMBL/GenBank/DDBJ databases">
        <title>Genomic Encyclopedia of Type Strains, Phase IV (KMG-IV): sequencing the most valuable type-strain genomes for metagenomic binning, comparative biology and taxonomic classification.</title>
        <authorList>
            <person name="Goeker M."/>
        </authorList>
    </citation>
    <scope>NUCLEOTIDE SEQUENCE [LARGE SCALE GENOMIC DNA]</scope>
    <source>
        <strain evidence="2 3">K24</strain>
    </source>
</reference>
<keyword evidence="3" id="KW-1185">Reference proteome</keyword>
<dbReference type="Gene3D" id="1.10.246.130">
    <property type="match status" value="1"/>
</dbReference>
<dbReference type="Gene3D" id="3.60.20.40">
    <property type="match status" value="1"/>
</dbReference>
<evidence type="ECO:0000313" key="3">
    <source>
        <dbReference type="Proteomes" id="UP000292445"/>
    </source>
</evidence>
<dbReference type="InterPro" id="IPR043138">
    <property type="entry name" value="GGT_lsub"/>
</dbReference>
<dbReference type="InterPro" id="IPR029055">
    <property type="entry name" value="Ntn_hydrolases_N"/>
</dbReference>
<accession>A0A4Q7NJS4</accession>
<sequence length="597" mass="63448">MPISFRPDDRPRISSADERRPPAIVARHTRPAVRGLRCVISSTHDLATLAGQRVAVRGGNAIDAGVAAGIALAVLEPHMCNFGGVAPIMVMRPGMAAPETVDGVGTWPADIALDDYRQWFGGDMPIGLERSVVPGAPASWLTALARHGRLTLAEVLEPAMELCVDGFAVYPGLASFVHHFAERLRGWPASAAQWLPQGGPPRVGQRMVQPDLGRLLGTLADAERAALATGASREDAIQAAIDAFYRGEVAERIAAFVAEQGWHLTRADLAGWRPTIETAPSVRYRGADVHFCGPWTQGPMIGLALNILEGYDLAAMGGGSADFHHLFCEAIKLAAADREGFLGDPRHVDVPMRGLLDKAYADERRRLIRLDRANPGLPPPGAPWRHEGRAGREGYVPAPAGGVAPPDTSYVCAMDAEGNAFSATPSDHAMGSPLVPGLGIVVSHRGAQLWLDPAHPSAMAPGKRPRLTPNPAMLVRDGRAEMAFGSPGEDAQTQAMVQMLCQHLDFGLDLQSAIEAPRVASQGFPSSFHPHVFRPGAMLAEETLGAAALEELSRRGHRVQAIPRFSYGVGALCAVQSGAEGLLGAADPRRDCLALAW</sequence>
<dbReference type="SUPFAM" id="SSF56235">
    <property type="entry name" value="N-terminal nucleophile aminohydrolases (Ntn hydrolases)"/>
    <property type="match status" value="1"/>
</dbReference>
<dbReference type="Pfam" id="PF01019">
    <property type="entry name" value="G_glu_transpept"/>
    <property type="match status" value="1"/>
</dbReference>
<feature type="region of interest" description="Disordered" evidence="1">
    <location>
        <begin position="1"/>
        <end position="20"/>
    </location>
</feature>
<dbReference type="InterPro" id="IPR043137">
    <property type="entry name" value="GGT_ssub_C"/>
</dbReference>
<proteinExistence type="predicted"/>
<dbReference type="AlphaFoldDB" id="A0A4Q7NJS4"/>
<dbReference type="InterPro" id="IPR052896">
    <property type="entry name" value="GGT-like_enzyme"/>
</dbReference>
<comment type="caution">
    <text evidence="2">The sequence shown here is derived from an EMBL/GenBank/DDBJ whole genome shotgun (WGS) entry which is preliminary data.</text>
</comment>
<dbReference type="EMBL" id="SGXC01000001">
    <property type="protein sequence ID" value="RZS85334.1"/>
    <property type="molecule type" value="Genomic_DNA"/>
</dbReference>
<dbReference type="Proteomes" id="UP000292445">
    <property type="component" value="Unassembled WGS sequence"/>
</dbReference>
<dbReference type="PANTHER" id="PTHR43881:SF1">
    <property type="entry name" value="GAMMA-GLUTAMYLTRANSPEPTIDASE (AFU_ORTHOLOGUE AFUA_4G13580)"/>
    <property type="match status" value="1"/>
</dbReference>
<keyword evidence="2" id="KW-0808">Transferase</keyword>
<gene>
    <name evidence="2" type="ORF">EV675_1358</name>
</gene>
<dbReference type="PRINTS" id="PR01210">
    <property type="entry name" value="GGTRANSPTASE"/>
</dbReference>